<name>A0A9Q1C8C2_HOLLE</name>
<feature type="compositionally biased region" description="Basic and acidic residues" evidence="5">
    <location>
        <begin position="739"/>
        <end position="751"/>
    </location>
</feature>
<organism evidence="7 8">
    <name type="scientific">Holothuria leucospilota</name>
    <name type="common">Black long sea cucumber</name>
    <name type="synonym">Mertensiothuria leucospilota</name>
    <dbReference type="NCBI Taxonomy" id="206669"/>
    <lineage>
        <taxon>Eukaryota</taxon>
        <taxon>Metazoa</taxon>
        <taxon>Echinodermata</taxon>
        <taxon>Eleutherozoa</taxon>
        <taxon>Echinozoa</taxon>
        <taxon>Holothuroidea</taxon>
        <taxon>Aspidochirotacea</taxon>
        <taxon>Aspidochirotida</taxon>
        <taxon>Holothuriidae</taxon>
        <taxon>Holothuria</taxon>
    </lineage>
</organism>
<evidence type="ECO:0000259" key="6">
    <source>
        <dbReference type="PROSITE" id="PS50089"/>
    </source>
</evidence>
<dbReference type="OrthoDB" id="252722at2759"/>
<gene>
    <name evidence="7" type="ORF">HOLleu_14265</name>
</gene>
<dbReference type="Gene3D" id="2.120.10.30">
    <property type="entry name" value="TolB, C-terminal domain"/>
    <property type="match status" value="1"/>
</dbReference>
<dbReference type="InterPro" id="IPR017907">
    <property type="entry name" value="Znf_RING_CS"/>
</dbReference>
<dbReference type="PROSITE" id="PS50089">
    <property type="entry name" value="ZF_RING_2"/>
    <property type="match status" value="1"/>
</dbReference>
<feature type="domain" description="RING-type" evidence="6">
    <location>
        <begin position="18"/>
        <end position="58"/>
    </location>
</feature>
<evidence type="ECO:0000256" key="5">
    <source>
        <dbReference type="SAM" id="MobiDB-lite"/>
    </source>
</evidence>
<evidence type="ECO:0000256" key="2">
    <source>
        <dbReference type="ARBA" id="ARBA00022771"/>
    </source>
</evidence>
<dbReference type="Proteomes" id="UP001152320">
    <property type="component" value="Chromosome 6"/>
</dbReference>
<dbReference type="InterPro" id="IPR001841">
    <property type="entry name" value="Znf_RING"/>
</dbReference>
<dbReference type="Gene3D" id="3.30.40.10">
    <property type="entry name" value="Zinc/RING finger domain, C3HC4 (zinc finger)"/>
    <property type="match status" value="1"/>
</dbReference>
<dbReference type="SMART" id="SM00184">
    <property type="entry name" value="RING"/>
    <property type="match status" value="1"/>
</dbReference>
<feature type="region of interest" description="Disordered" evidence="5">
    <location>
        <begin position="739"/>
        <end position="777"/>
    </location>
</feature>
<dbReference type="InterPro" id="IPR011042">
    <property type="entry name" value="6-blade_b-propeller_TolB-like"/>
</dbReference>
<protein>
    <submittedName>
        <fullName evidence="7">E3 ubiquitin-protein ligase TRIM56</fullName>
    </submittedName>
</protein>
<dbReference type="InterPro" id="IPR047153">
    <property type="entry name" value="TRIM45/56/19-like"/>
</dbReference>
<dbReference type="SUPFAM" id="SSF57845">
    <property type="entry name" value="B-box zinc-binding domain"/>
    <property type="match status" value="1"/>
</dbReference>
<dbReference type="SUPFAM" id="SSF57850">
    <property type="entry name" value="RING/U-box"/>
    <property type="match status" value="1"/>
</dbReference>
<comment type="caution">
    <text evidence="7">The sequence shown here is derived from an EMBL/GenBank/DDBJ whole genome shotgun (WGS) entry which is preliminary data.</text>
</comment>
<evidence type="ECO:0000256" key="4">
    <source>
        <dbReference type="PROSITE-ProRule" id="PRU00175"/>
    </source>
</evidence>
<proteinExistence type="predicted"/>
<dbReference type="SUPFAM" id="SSF50969">
    <property type="entry name" value="YVTN repeat-like/Quinoprotein amine dehydrogenase"/>
    <property type="match status" value="1"/>
</dbReference>
<dbReference type="PANTHER" id="PTHR25462">
    <property type="entry name" value="BONUS, ISOFORM C-RELATED"/>
    <property type="match status" value="1"/>
</dbReference>
<feature type="compositionally biased region" description="Polar residues" evidence="5">
    <location>
        <begin position="752"/>
        <end position="764"/>
    </location>
</feature>
<keyword evidence="8" id="KW-1185">Reference proteome</keyword>
<keyword evidence="2 4" id="KW-0863">Zinc-finger</keyword>
<sequence>MAVATSDLDDIDEKFLHCPICKEQLQEPRRLTCLHRFCSGCLSKLLQTSRGVVKCPECMEGTDVPEHGVTGFKTDFHSKNLMEFIRLKNLLVENKGTKECCSCSKIIAPCSKQEQESPYCWECRGFLCQACHQFHRTGRDTKYHLLTIFNLKDPKIHNLGIVELSQLVDSPRCLKHPENIMRLCCVSCNYDPICITCIHGDHRDHTTEDINTRAQKNKVNLKENLTLLHGYKSSIYKLQEEAKSGCKNNDLHYEKRKTSLKDCYKSQGGLVEQIRKNIMLHSKNRTREIERKYENSVAKLTTDMEKEIQQIRDKYAVILHKKVAERDDLIQKIKTKSQQKLSILEQQEKNVTRRFLDSEKALQTIQEKTDVRFVTALQHSENIIKRYENLIATASSILAADNDWTAVQCVPDICSAAKLLIEDTTNSLTALTGISQSWPSEVLLPVDVTAFRVSYRESIVNIQGKDIYAKSLIDGIVNVPGEGIIINGQTGDGGGYSRCINIYGKVLWSDVSEYYFGVAQNDVQVYKMKAAVMCFPDAITTLNRENQRRSIWGVQLSEMINHWPTKLSLQCVATDPLKKRVFAAFQDCRDIYVFNDILKLIATFSLPPKAKYPFALAVSVGGLLIVCDASGKGVFSTNMVGELQSTYLLPSLDSCDEWIPQSVCNDSKDNVFVLLRANEFGKVVVQYRKHGGHPVAFRRVGSEMSHIAVTQVDQGEKLLLVGCTWKKLLVYSTTPYSDEHDKVEEESHEDSPVTSVQQQGTNATTRREPLISPEYMV</sequence>
<accession>A0A9Q1C8C2</accession>
<keyword evidence="1" id="KW-0479">Metal-binding</keyword>
<dbReference type="PROSITE" id="PS00518">
    <property type="entry name" value="ZF_RING_1"/>
    <property type="match status" value="1"/>
</dbReference>
<keyword evidence="3" id="KW-0862">Zinc</keyword>
<reference evidence="7" key="1">
    <citation type="submission" date="2021-10" db="EMBL/GenBank/DDBJ databases">
        <title>Tropical sea cucumber genome reveals ecological adaptation and Cuvierian tubules defense mechanism.</title>
        <authorList>
            <person name="Chen T."/>
        </authorList>
    </citation>
    <scope>NUCLEOTIDE SEQUENCE</scope>
    <source>
        <strain evidence="7">Nanhai2018</strain>
        <tissue evidence="7">Muscle</tissue>
    </source>
</reference>
<evidence type="ECO:0000313" key="7">
    <source>
        <dbReference type="EMBL" id="KAJ8040073.1"/>
    </source>
</evidence>
<dbReference type="Gene3D" id="3.30.160.60">
    <property type="entry name" value="Classic Zinc Finger"/>
    <property type="match status" value="1"/>
</dbReference>
<dbReference type="AlphaFoldDB" id="A0A9Q1C8C2"/>
<dbReference type="InterPro" id="IPR018957">
    <property type="entry name" value="Znf_C3HC4_RING-type"/>
</dbReference>
<dbReference type="InterPro" id="IPR013083">
    <property type="entry name" value="Znf_RING/FYVE/PHD"/>
</dbReference>
<dbReference type="PANTHER" id="PTHR25462:SF296">
    <property type="entry name" value="MEIOTIC P26, ISOFORM F"/>
    <property type="match status" value="1"/>
</dbReference>
<dbReference type="EMBL" id="JAIZAY010000006">
    <property type="protein sequence ID" value="KAJ8040073.1"/>
    <property type="molecule type" value="Genomic_DNA"/>
</dbReference>
<dbReference type="InterPro" id="IPR011044">
    <property type="entry name" value="Quino_amine_DH_bsu"/>
</dbReference>
<evidence type="ECO:0000313" key="8">
    <source>
        <dbReference type="Proteomes" id="UP001152320"/>
    </source>
</evidence>
<dbReference type="GO" id="GO:0008270">
    <property type="term" value="F:zinc ion binding"/>
    <property type="evidence" value="ECO:0007669"/>
    <property type="project" value="UniProtKB-KW"/>
</dbReference>
<evidence type="ECO:0000256" key="3">
    <source>
        <dbReference type="ARBA" id="ARBA00022833"/>
    </source>
</evidence>
<evidence type="ECO:0000256" key="1">
    <source>
        <dbReference type="ARBA" id="ARBA00022723"/>
    </source>
</evidence>
<dbReference type="Pfam" id="PF00097">
    <property type="entry name" value="zf-C3HC4"/>
    <property type="match status" value="1"/>
</dbReference>